<sequence>MGVPGAYCVGVPFSPNLFKMMCYHLRTEDYLNTPSAEEGTRVRDMPKRQSALRKGNARTLLRDNDLDGRAKSGEPQKRKTCHARR</sequence>
<protein>
    <submittedName>
        <fullName evidence="4">Reverse transcriptase domain-containing protein</fullName>
    </submittedName>
</protein>
<evidence type="ECO:0000313" key="2">
    <source>
        <dbReference type="EMBL" id="VDK40538.1"/>
    </source>
</evidence>
<proteinExistence type="predicted"/>
<evidence type="ECO:0000256" key="1">
    <source>
        <dbReference type="SAM" id="MobiDB-lite"/>
    </source>
</evidence>
<dbReference type="AlphaFoldDB" id="A0A183D4P0"/>
<name>A0A183D4P0_9BILA</name>
<keyword evidence="3" id="KW-1185">Reference proteome</keyword>
<feature type="region of interest" description="Disordered" evidence="1">
    <location>
        <begin position="36"/>
        <end position="85"/>
    </location>
</feature>
<reference evidence="4" key="1">
    <citation type="submission" date="2016-06" db="UniProtKB">
        <authorList>
            <consortium name="WormBaseParasite"/>
        </authorList>
    </citation>
    <scope>IDENTIFICATION</scope>
</reference>
<accession>A0A183D4P0</accession>
<dbReference type="EMBL" id="UYRT01006435">
    <property type="protein sequence ID" value="VDK40538.1"/>
    <property type="molecule type" value="Genomic_DNA"/>
</dbReference>
<gene>
    <name evidence="2" type="ORF">GPUH_LOCUS3680</name>
</gene>
<evidence type="ECO:0000313" key="3">
    <source>
        <dbReference type="Proteomes" id="UP000271098"/>
    </source>
</evidence>
<evidence type="ECO:0000313" key="4">
    <source>
        <dbReference type="WBParaSite" id="GPUH_0000368801-mRNA-1"/>
    </source>
</evidence>
<feature type="compositionally biased region" description="Basic and acidic residues" evidence="1">
    <location>
        <begin position="60"/>
        <end position="77"/>
    </location>
</feature>
<dbReference type="Proteomes" id="UP000271098">
    <property type="component" value="Unassembled WGS sequence"/>
</dbReference>
<organism evidence="4">
    <name type="scientific">Gongylonema pulchrum</name>
    <dbReference type="NCBI Taxonomy" id="637853"/>
    <lineage>
        <taxon>Eukaryota</taxon>
        <taxon>Metazoa</taxon>
        <taxon>Ecdysozoa</taxon>
        <taxon>Nematoda</taxon>
        <taxon>Chromadorea</taxon>
        <taxon>Rhabditida</taxon>
        <taxon>Spirurina</taxon>
        <taxon>Spiruromorpha</taxon>
        <taxon>Spiruroidea</taxon>
        <taxon>Gongylonematidae</taxon>
        <taxon>Gongylonema</taxon>
    </lineage>
</organism>
<feature type="compositionally biased region" description="Basic and acidic residues" evidence="1">
    <location>
        <begin position="38"/>
        <end position="47"/>
    </location>
</feature>
<reference evidence="2 3" key="2">
    <citation type="submission" date="2018-11" db="EMBL/GenBank/DDBJ databases">
        <authorList>
            <consortium name="Pathogen Informatics"/>
        </authorList>
    </citation>
    <scope>NUCLEOTIDE SEQUENCE [LARGE SCALE GENOMIC DNA]</scope>
</reference>
<dbReference type="WBParaSite" id="GPUH_0000368801-mRNA-1">
    <property type="protein sequence ID" value="GPUH_0000368801-mRNA-1"/>
    <property type="gene ID" value="GPUH_0000368801"/>
</dbReference>